<dbReference type="PANTHER" id="PTHR43445">
    <property type="entry name" value="UDP-N-ACETYLMURAMATE--L-ALANINE LIGASE-RELATED"/>
    <property type="match status" value="1"/>
</dbReference>
<dbReference type="InterPro" id="IPR000713">
    <property type="entry name" value="Mur_ligase_N"/>
</dbReference>
<dbReference type="EC" id="6.3.2.8" evidence="3"/>
<evidence type="ECO:0000259" key="12">
    <source>
        <dbReference type="Pfam" id="PF08245"/>
    </source>
</evidence>
<feature type="domain" description="Mur ligase C-terminal" evidence="11">
    <location>
        <begin position="327"/>
        <end position="462"/>
    </location>
</feature>
<evidence type="ECO:0000256" key="9">
    <source>
        <dbReference type="SAM" id="Phobius"/>
    </source>
</evidence>
<protein>
    <recommendedName>
        <fullName evidence="3">UDP-N-acetylmuramate--L-alanine ligase</fullName>
        <ecNumber evidence="3">6.3.2.8</ecNumber>
    </recommendedName>
</protein>
<dbReference type="PANTHER" id="PTHR43445:SF3">
    <property type="entry name" value="UDP-N-ACETYLMURAMATE--L-ALANINE LIGASE"/>
    <property type="match status" value="1"/>
</dbReference>
<keyword evidence="9" id="KW-1133">Transmembrane helix</keyword>
<feature type="domain" description="Mur ligase central" evidence="12">
    <location>
        <begin position="123"/>
        <end position="305"/>
    </location>
</feature>
<evidence type="ECO:0000256" key="4">
    <source>
        <dbReference type="ARBA" id="ARBA00022490"/>
    </source>
</evidence>
<dbReference type="InterPro" id="IPR036615">
    <property type="entry name" value="Mur_ligase_C_dom_sf"/>
</dbReference>
<keyword evidence="7" id="KW-0067">ATP-binding</keyword>
<evidence type="ECO:0000256" key="6">
    <source>
        <dbReference type="ARBA" id="ARBA00022741"/>
    </source>
</evidence>
<dbReference type="InterPro" id="IPR004101">
    <property type="entry name" value="Mur_ligase_C"/>
</dbReference>
<name>A0A3B1A814_9ZZZZ</name>
<evidence type="ECO:0000313" key="13">
    <source>
        <dbReference type="EMBL" id="VAX01859.1"/>
    </source>
</evidence>
<keyword evidence="9" id="KW-0472">Membrane</keyword>
<dbReference type="EMBL" id="UOFU01000242">
    <property type="protein sequence ID" value="VAX01859.1"/>
    <property type="molecule type" value="Genomic_DNA"/>
</dbReference>
<dbReference type="Gene3D" id="3.40.50.720">
    <property type="entry name" value="NAD(P)-binding Rossmann-like Domain"/>
    <property type="match status" value="1"/>
</dbReference>
<evidence type="ECO:0000256" key="3">
    <source>
        <dbReference type="ARBA" id="ARBA00012211"/>
    </source>
</evidence>
<dbReference type="InterPro" id="IPR036565">
    <property type="entry name" value="Mur-like_cat_sf"/>
</dbReference>
<gene>
    <name evidence="13" type="ORF">MNBD_GAMMA20-364</name>
</gene>
<evidence type="ECO:0000259" key="10">
    <source>
        <dbReference type="Pfam" id="PF01225"/>
    </source>
</evidence>
<dbReference type="GO" id="GO:0005737">
    <property type="term" value="C:cytoplasm"/>
    <property type="evidence" value="ECO:0007669"/>
    <property type="project" value="UniProtKB-SubCell"/>
</dbReference>
<evidence type="ECO:0000259" key="11">
    <source>
        <dbReference type="Pfam" id="PF02875"/>
    </source>
</evidence>
<evidence type="ECO:0000256" key="5">
    <source>
        <dbReference type="ARBA" id="ARBA00022598"/>
    </source>
</evidence>
<dbReference type="GO" id="GO:0008763">
    <property type="term" value="F:UDP-N-acetylmuramate-L-alanine ligase activity"/>
    <property type="evidence" value="ECO:0007669"/>
    <property type="project" value="UniProtKB-EC"/>
</dbReference>
<dbReference type="SUPFAM" id="SSF53623">
    <property type="entry name" value="MurD-like peptide ligases, catalytic domain"/>
    <property type="match status" value="1"/>
</dbReference>
<dbReference type="SUPFAM" id="SSF51984">
    <property type="entry name" value="MurCD N-terminal domain"/>
    <property type="match status" value="1"/>
</dbReference>
<dbReference type="InterPro" id="IPR050061">
    <property type="entry name" value="MurCDEF_pg_biosynth"/>
</dbReference>
<feature type="domain" description="Mur ligase N-terminal catalytic" evidence="10">
    <location>
        <begin position="20"/>
        <end position="117"/>
    </location>
</feature>
<keyword evidence="6" id="KW-0547">Nucleotide-binding</keyword>
<dbReference type="Gene3D" id="3.90.190.20">
    <property type="entry name" value="Mur ligase, C-terminal domain"/>
    <property type="match status" value="1"/>
</dbReference>
<dbReference type="GO" id="GO:0009252">
    <property type="term" value="P:peptidoglycan biosynthetic process"/>
    <property type="evidence" value="ECO:0007669"/>
    <property type="project" value="UniProtKB-UniPathway"/>
</dbReference>
<keyword evidence="9" id="KW-0812">Transmembrane</keyword>
<keyword evidence="5 13" id="KW-0436">Ligase</keyword>
<dbReference type="SUPFAM" id="SSF53244">
    <property type="entry name" value="MurD-like peptide ligases, peptide-binding domain"/>
    <property type="match status" value="1"/>
</dbReference>
<evidence type="ECO:0000256" key="2">
    <source>
        <dbReference type="ARBA" id="ARBA00004752"/>
    </source>
</evidence>
<feature type="transmembrane region" description="Helical" evidence="9">
    <location>
        <begin position="21"/>
        <end position="43"/>
    </location>
</feature>
<evidence type="ECO:0000256" key="7">
    <source>
        <dbReference type="ARBA" id="ARBA00022840"/>
    </source>
</evidence>
<evidence type="ECO:0000256" key="8">
    <source>
        <dbReference type="ARBA" id="ARBA00047833"/>
    </source>
</evidence>
<dbReference type="AlphaFoldDB" id="A0A3B1A814"/>
<accession>A0A3B1A814</accession>
<sequence>MADRLMNSGGMESGWSRIRRIHFVGIGGAGMGGIAEVLLNLGYDVSGSDLRENPVTRRLEAGGAVVHLGHTADNVRGCDVVVTSTAVATDNPEVVAARAARIPVVPRAEMLAELMRFRFGIAVAGTHGKTTTTSLIASLLAEGGLDPTFVIGGLLNSAGAHARLGEGRYLVAEADESDASFLYLAPMMAVVTNIDADHMSTYGGDFERLKQAFVEFLHHLPFYGLAVLCADDPVICELLPAFSKPVLTYGFTASDADVRGLDLCQDGPHTHFRVTRRGHQGELDVTLNMPGEHNALNALAAIAVASELGVADATMQKALLEFQGIGRRFQIYGELDTPAGSVLLVDDYGHHPREVAATLTAARKAWPDRRVVLVFQPHRYSRTRDLFEDFAQVLSEASVLVLLEVYAAGEQPQGGDDGRALARAIRLRGKVDPVFVEDVGELPVILRGLLRDGDVLLTLGAGSIGAAAVQLPKQLTGEGL</sequence>
<reference evidence="13" key="1">
    <citation type="submission" date="2018-06" db="EMBL/GenBank/DDBJ databases">
        <authorList>
            <person name="Zhirakovskaya E."/>
        </authorList>
    </citation>
    <scope>NUCLEOTIDE SEQUENCE</scope>
</reference>
<dbReference type="Pfam" id="PF02875">
    <property type="entry name" value="Mur_ligase_C"/>
    <property type="match status" value="1"/>
</dbReference>
<dbReference type="UniPathway" id="UPA00219"/>
<dbReference type="FunFam" id="3.40.1190.10:FF:000001">
    <property type="entry name" value="UDP-N-acetylmuramate--L-alanine ligase"/>
    <property type="match status" value="1"/>
</dbReference>
<proteinExistence type="inferred from homology"/>
<comment type="pathway">
    <text evidence="2">Cell wall biogenesis; peptidoglycan biosynthesis.</text>
</comment>
<comment type="subcellular location">
    <subcellularLocation>
        <location evidence="1">Cytoplasm</location>
    </subcellularLocation>
</comment>
<dbReference type="Pfam" id="PF08245">
    <property type="entry name" value="Mur_ligase_M"/>
    <property type="match status" value="1"/>
</dbReference>
<comment type="catalytic activity">
    <reaction evidence="8">
        <text>UDP-N-acetyl-alpha-D-muramate + L-alanine + ATP = UDP-N-acetyl-alpha-D-muramoyl-L-alanine + ADP + phosphate + H(+)</text>
        <dbReference type="Rhea" id="RHEA:23372"/>
        <dbReference type="ChEBI" id="CHEBI:15378"/>
        <dbReference type="ChEBI" id="CHEBI:30616"/>
        <dbReference type="ChEBI" id="CHEBI:43474"/>
        <dbReference type="ChEBI" id="CHEBI:57972"/>
        <dbReference type="ChEBI" id="CHEBI:70757"/>
        <dbReference type="ChEBI" id="CHEBI:83898"/>
        <dbReference type="ChEBI" id="CHEBI:456216"/>
        <dbReference type="EC" id="6.3.2.8"/>
    </reaction>
</comment>
<keyword evidence="4" id="KW-0963">Cytoplasm</keyword>
<dbReference type="InterPro" id="IPR005758">
    <property type="entry name" value="UDP-N-AcMur_Ala_ligase_MurC"/>
</dbReference>
<organism evidence="13">
    <name type="scientific">hydrothermal vent metagenome</name>
    <dbReference type="NCBI Taxonomy" id="652676"/>
    <lineage>
        <taxon>unclassified sequences</taxon>
        <taxon>metagenomes</taxon>
        <taxon>ecological metagenomes</taxon>
    </lineage>
</organism>
<dbReference type="GO" id="GO:0005524">
    <property type="term" value="F:ATP binding"/>
    <property type="evidence" value="ECO:0007669"/>
    <property type="project" value="UniProtKB-KW"/>
</dbReference>
<dbReference type="Pfam" id="PF01225">
    <property type="entry name" value="Mur_ligase"/>
    <property type="match status" value="1"/>
</dbReference>
<evidence type="ECO:0000256" key="1">
    <source>
        <dbReference type="ARBA" id="ARBA00004496"/>
    </source>
</evidence>
<dbReference type="NCBIfam" id="TIGR01082">
    <property type="entry name" value="murC"/>
    <property type="match status" value="1"/>
</dbReference>
<dbReference type="Gene3D" id="3.40.1190.10">
    <property type="entry name" value="Mur-like, catalytic domain"/>
    <property type="match status" value="1"/>
</dbReference>
<dbReference type="InterPro" id="IPR013221">
    <property type="entry name" value="Mur_ligase_cen"/>
</dbReference>
<dbReference type="HAMAP" id="MF_00046">
    <property type="entry name" value="MurC"/>
    <property type="match status" value="1"/>
</dbReference>